<accession>A0A8J5VWU5</accession>
<protein>
    <submittedName>
        <fullName evidence="2">Uncharacterized protein</fullName>
    </submittedName>
</protein>
<comment type="caution">
    <text evidence="2">The sequence shown here is derived from an EMBL/GenBank/DDBJ whole genome shotgun (WGS) entry which is preliminary data.</text>
</comment>
<keyword evidence="3" id="KW-1185">Reference proteome</keyword>
<feature type="region of interest" description="Disordered" evidence="1">
    <location>
        <begin position="33"/>
        <end position="106"/>
    </location>
</feature>
<proteinExistence type="predicted"/>
<evidence type="ECO:0000256" key="1">
    <source>
        <dbReference type="SAM" id="MobiDB-lite"/>
    </source>
</evidence>
<gene>
    <name evidence="2" type="ORF">GUJ93_ZPchr0002g24349</name>
</gene>
<feature type="compositionally biased region" description="Basic and acidic residues" evidence="1">
    <location>
        <begin position="64"/>
        <end position="96"/>
    </location>
</feature>
<name>A0A8J5VWU5_ZIZPA</name>
<dbReference type="EMBL" id="JAAALK010000287">
    <property type="protein sequence ID" value="KAG8060754.1"/>
    <property type="molecule type" value="Genomic_DNA"/>
</dbReference>
<reference evidence="2" key="1">
    <citation type="journal article" date="2021" name="bioRxiv">
        <title>Whole Genome Assembly and Annotation of Northern Wild Rice, Zizania palustris L., Supports a Whole Genome Duplication in the Zizania Genus.</title>
        <authorList>
            <person name="Haas M."/>
            <person name="Kono T."/>
            <person name="Macchietto M."/>
            <person name="Millas R."/>
            <person name="McGilp L."/>
            <person name="Shao M."/>
            <person name="Duquette J."/>
            <person name="Hirsch C.N."/>
            <person name="Kimball J."/>
        </authorList>
    </citation>
    <scope>NUCLEOTIDE SEQUENCE</scope>
    <source>
        <tissue evidence="2">Fresh leaf tissue</tissue>
    </source>
</reference>
<organism evidence="2 3">
    <name type="scientific">Zizania palustris</name>
    <name type="common">Northern wild rice</name>
    <dbReference type="NCBI Taxonomy" id="103762"/>
    <lineage>
        <taxon>Eukaryota</taxon>
        <taxon>Viridiplantae</taxon>
        <taxon>Streptophyta</taxon>
        <taxon>Embryophyta</taxon>
        <taxon>Tracheophyta</taxon>
        <taxon>Spermatophyta</taxon>
        <taxon>Magnoliopsida</taxon>
        <taxon>Liliopsida</taxon>
        <taxon>Poales</taxon>
        <taxon>Poaceae</taxon>
        <taxon>BOP clade</taxon>
        <taxon>Oryzoideae</taxon>
        <taxon>Oryzeae</taxon>
        <taxon>Zizaniinae</taxon>
        <taxon>Zizania</taxon>
    </lineage>
</organism>
<dbReference type="AlphaFoldDB" id="A0A8J5VWU5"/>
<dbReference type="Proteomes" id="UP000729402">
    <property type="component" value="Unassembled WGS sequence"/>
</dbReference>
<sequence length="106" mass="11878">MHLWHDTSMQAWSGRGVDLTVAWIDEGRGVRSQGMSRVRGHSQDSVMARPGCGQIQPEHGLMARGKDGGREQADNGEERPTTRRLKREPTGGKEKLTSGLRWKKTR</sequence>
<evidence type="ECO:0000313" key="2">
    <source>
        <dbReference type="EMBL" id="KAG8060754.1"/>
    </source>
</evidence>
<reference evidence="2" key="2">
    <citation type="submission" date="2021-02" db="EMBL/GenBank/DDBJ databases">
        <authorList>
            <person name="Kimball J.A."/>
            <person name="Haas M.W."/>
            <person name="Macchietto M."/>
            <person name="Kono T."/>
            <person name="Duquette J."/>
            <person name="Shao M."/>
        </authorList>
    </citation>
    <scope>NUCLEOTIDE SEQUENCE</scope>
    <source>
        <tissue evidence="2">Fresh leaf tissue</tissue>
    </source>
</reference>
<evidence type="ECO:0000313" key="3">
    <source>
        <dbReference type="Proteomes" id="UP000729402"/>
    </source>
</evidence>